<accession>A0A6A6PXH2</accession>
<dbReference type="GO" id="GO:0030170">
    <property type="term" value="F:pyridoxal phosphate binding"/>
    <property type="evidence" value="ECO:0007669"/>
    <property type="project" value="InterPro"/>
</dbReference>
<reference evidence="4" key="1">
    <citation type="journal article" date="2020" name="Stud. Mycol.">
        <title>101 Dothideomycetes genomes: a test case for predicting lifestyles and emergence of pathogens.</title>
        <authorList>
            <person name="Haridas S."/>
            <person name="Albert R."/>
            <person name="Binder M."/>
            <person name="Bloem J."/>
            <person name="Labutti K."/>
            <person name="Salamov A."/>
            <person name="Andreopoulos B."/>
            <person name="Baker S."/>
            <person name="Barry K."/>
            <person name="Bills G."/>
            <person name="Bluhm B."/>
            <person name="Cannon C."/>
            <person name="Castanera R."/>
            <person name="Culley D."/>
            <person name="Daum C."/>
            <person name="Ezra D."/>
            <person name="Gonzalez J."/>
            <person name="Henrissat B."/>
            <person name="Kuo A."/>
            <person name="Liang C."/>
            <person name="Lipzen A."/>
            <person name="Lutzoni F."/>
            <person name="Magnuson J."/>
            <person name="Mondo S."/>
            <person name="Nolan M."/>
            <person name="Ohm R."/>
            <person name="Pangilinan J."/>
            <person name="Park H.-J."/>
            <person name="Ramirez L."/>
            <person name="Alfaro M."/>
            <person name="Sun H."/>
            <person name="Tritt A."/>
            <person name="Yoshinaga Y."/>
            <person name="Zwiers L.-H."/>
            <person name="Turgeon B."/>
            <person name="Goodwin S."/>
            <person name="Spatafora J."/>
            <person name="Crous P."/>
            <person name="Grigoriev I."/>
        </authorList>
    </citation>
    <scope>NUCLEOTIDE SEQUENCE</scope>
    <source>
        <strain evidence="4">CBS 113389</strain>
    </source>
</reference>
<evidence type="ECO:0000256" key="3">
    <source>
        <dbReference type="ARBA" id="ARBA00022679"/>
    </source>
</evidence>
<dbReference type="GO" id="GO:0005524">
    <property type="term" value="F:ATP binding"/>
    <property type="evidence" value="ECO:0007669"/>
    <property type="project" value="InterPro"/>
</dbReference>
<dbReference type="Gene3D" id="3.40.640.10">
    <property type="entry name" value="Type I PLP-dependent aspartate aminotransferase-like (Major domain)"/>
    <property type="match status" value="1"/>
</dbReference>
<dbReference type="InterPro" id="IPR015424">
    <property type="entry name" value="PyrdxlP-dep_Trfase"/>
</dbReference>
<dbReference type="GO" id="GO:0004015">
    <property type="term" value="F:adenosylmethionine-8-amino-7-oxononanoate transaminase activity"/>
    <property type="evidence" value="ECO:0007669"/>
    <property type="project" value="TreeGrafter"/>
</dbReference>
<dbReference type="InterPro" id="IPR015421">
    <property type="entry name" value="PyrdxlP-dep_Trfase_major"/>
</dbReference>
<evidence type="ECO:0000313" key="5">
    <source>
        <dbReference type="Proteomes" id="UP000799767"/>
    </source>
</evidence>
<dbReference type="InterPro" id="IPR027417">
    <property type="entry name" value="P-loop_NTPase"/>
</dbReference>
<evidence type="ECO:0000313" key="4">
    <source>
        <dbReference type="EMBL" id="KAF2483937.1"/>
    </source>
</evidence>
<dbReference type="InterPro" id="IPR004472">
    <property type="entry name" value="DTB_synth_BioD"/>
</dbReference>
<dbReference type="Proteomes" id="UP000799767">
    <property type="component" value="Unassembled WGS sequence"/>
</dbReference>
<dbReference type="RefSeq" id="XP_033590507.1">
    <property type="nucleotide sequence ID" value="XM_033730976.1"/>
</dbReference>
<dbReference type="SUPFAM" id="SSF52540">
    <property type="entry name" value="P-loop containing nucleoside triphosphate hydrolases"/>
    <property type="match status" value="1"/>
</dbReference>
<evidence type="ECO:0000256" key="1">
    <source>
        <dbReference type="ARBA" id="ARBA00004173"/>
    </source>
</evidence>
<comment type="subcellular location">
    <subcellularLocation>
        <location evidence="1">Mitochondrion</location>
    </subcellularLocation>
</comment>
<dbReference type="UniPathway" id="UPA00078"/>
<dbReference type="GO" id="GO:0004141">
    <property type="term" value="F:dethiobiotin synthase activity"/>
    <property type="evidence" value="ECO:0007669"/>
    <property type="project" value="InterPro"/>
</dbReference>
<sequence>MKHIGSALWPKLRVLQLYGSNTNVGKTIFANVLCKAFGRELAKVHYLKPVSTGPLNEADDRHIHLYNPDVQSRCLYQFDEPVSPHIAARGSKQAISDSSIQAAIHKELQAYANAGKDAIALVETAGGVLSPAPSGSSQADLYRPLRLPVLLLGDHQLGGISGTISAWESLHIRGYDVQSVALFEGERFENHSYLKEYFAERNVHTFAIHPPPERKANEEDDVRSMRSYYEEISRNSDVTGFTQSFLQSHDQRIRDLRDMPEQADEAIWHPFMQHRERSKNTIVAMDSAYGDFFQTYSKQQELQQKGDGASQPPILRPAFDGSASWWTQGLGHGNPQLALAAAHAAGRYGHVMFAGAIHQPALSLAQTLIRGLGNPRLKKVFYTDNGSTGIEVAIKMALRASSLRKQWSSDDDILILGFTNSYHGDTIGTMDCSEPSVFNTKVEWYRGRGHWFDFPRVKLVEGRWLVDVPPELSAELGEARHLDSLEQVFDYNHREADRKLYTDYFNKQISALQNQGKKFGALILEPVLLGAGGMLFADPLFQTCLVDAVRQNTGSHSGQARDDHDWQGMPVIFDEVFTGIYRLGRFSAASFLGVQPDIVVNAKLLTGGLIPLATTTASQAIFDAFLSDEKSDALLHGHSYTAHAVGCGVANESLSTMKQLESSGSWNSFRSDWQPQASIGAAGEDGVWSMWTNAFVTSVSQHPLVDHVFALGSVLAISLKDPKGSGYSSTAAVSLRDRLFAEMGGEDWVIHSRVLGNVLYLMAAVTTSPETIRGVQEKVLGNLR</sequence>
<dbReference type="GO" id="GO:0009102">
    <property type="term" value="P:biotin biosynthetic process"/>
    <property type="evidence" value="ECO:0007669"/>
    <property type="project" value="UniProtKB-UniPathway"/>
</dbReference>
<dbReference type="InterPro" id="IPR049704">
    <property type="entry name" value="Aminotrans_3_PPA_site"/>
</dbReference>
<dbReference type="OrthoDB" id="425114at2759"/>
<organism evidence="4 5">
    <name type="scientific">Neohortaea acidophila</name>
    <dbReference type="NCBI Taxonomy" id="245834"/>
    <lineage>
        <taxon>Eukaryota</taxon>
        <taxon>Fungi</taxon>
        <taxon>Dikarya</taxon>
        <taxon>Ascomycota</taxon>
        <taxon>Pezizomycotina</taxon>
        <taxon>Dothideomycetes</taxon>
        <taxon>Dothideomycetidae</taxon>
        <taxon>Mycosphaerellales</taxon>
        <taxon>Teratosphaeriaceae</taxon>
        <taxon>Neohortaea</taxon>
    </lineage>
</organism>
<dbReference type="AlphaFoldDB" id="A0A6A6PXH2"/>
<evidence type="ECO:0000256" key="2">
    <source>
        <dbReference type="ARBA" id="ARBA00022576"/>
    </source>
</evidence>
<dbReference type="InterPro" id="IPR005814">
    <property type="entry name" value="Aminotrans_3"/>
</dbReference>
<keyword evidence="3 4" id="KW-0808">Transferase</keyword>
<dbReference type="PANTHER" id="PTHR42684:SF3">
    <property type="entry name" value="ADENOSYLMETHIONINE-8-AMINO-7-OXONONANOATE AMINOTRANSFERASE"/>
    <property type="match status" value="1"/>
</dbReference>
<protein>
    <submittedName>
        <fullName evidence="4">Pyridoxal phosphate-dependent transferase</fullName>
    </submittedName>
</protein>
<proteinExistence type="inferred from homology"/>
<dbReference type="Pfam" id="PF00202">
    <property type="entry name" value="Aminotran_3"/>
    <property type="match status" value="2"/>
</dbReference>
<keyword evidence="2" id="KW-0032">Aminotransferase</keyword>
<keyword evidence="5" id="KW-1185">Reference proteome</keyword>
<dbReference type="CDD" id="cd03109">
    <property type="entry name" value="DTBS"/>
    <property type="match status" value="1"/>
</dbReference>
<dbReference type="Pfam" id="PF13500">
    <property type="entry name" value="AAA_26"/>
    <property type="match status" value="1"/>
</dbReference>
<dbReference type="GO" id="GO:0005739">
    <property type="term" value="C:mitochondrion"/>
    <property type="evidence" value="ECO:0007669"/>
    <property type="project" value="UniProtKB-SubCell"/>
</dbReference>
<dbReference type="HAMAP" id="MF_00336">
    <property type="entry name" value="BioD"/>
    <property type="match status" value="1"/>
</dbReference>
<name>A0A6A6PXH2_9PEZI</name>
<gene>
    <name evidence="4" type="ORF">BDY17DRAFT_249426</name>
</gene>
<dbReference type="SUPFAM" id="SSF53383">
    <property type="entry name" value="PLP-dependent transferases"/>
    <property type="match status" value="1"/>
</dbReference>
<dbReference type="GeneID" id="54471978"/>
<dbReference type="PROSITE" id="PS00600">
    <property type="entry name" value="AA_TRANSFER_CLASS_3"/>
    <property type="match status" value="1"/>
</dbReference>
<dbReference type="PANTHER" id="PTHR42684">
    <property type="entry name" value="ADENOSYLMETHIONINE-8-AMINO-7-OXONONANOATE AMINOTRANSFERASE"/>
    <property type="match status" value="1"/>
</dbReference>
<dbReference type="Gene3D" id="3.40.50.300">
    <property type="entry name" value="P-loop containing nucleotide triphosphate hydrolases"/>
    <property type="match status" value="1"/>
</dbReference>
<dbReference type="EMBL" id="MU001634">
    <property type="protein sequence ID" value="KAF2483937.1"/>
    <property type="molecule type" value="Genomic_DNA"/>
</dbReference>
<dbReference type="FunFam" id="3.90.1150.10:FF:000080">
    <property type="entry name" value="Bifunctional dethiobiotin synthetase/adenosylmethionine-8-amino-7-oxononanoate aminotransferase"/>
    <property type="match status" value="1"/>
</dbReference>
<dbReference type="GO" id="GO:0000287">
    <property type="term" value="F:magnesium ion binding"/>
    <property type="evidence" value="ECO:0007669"/>
    <property type="project" value="InterPro"/>
</dbReference>